<accession>A0ABW3G194</accession>
<dbReference type="PRINTS" id="PR01217">
    <property type="entry name" value="PRICHEXTENSN"/>
</dbReference>
<sequence length="215" mass="22788">MTKVRLSSLARSRMHKGRHRRIEPKTWHHATPPRIVGYAVAVFITVIAVSSAHYGPAPQPTGTPGPRQAALPRVELLAPRVAPAAVVPVIPRDEPLPRLVATRAVDPEPAPQTHHSAPATTDTTDEPSTSTSTPTHTAKPHRSAPAESTEPEQPTSAPPESTPPPDTTPPSEPAPPSDPQSPSAPPQDAPPQHPPRLLPIVGDVLGRLTGPLREH</sequence>
<evidence type="ECO:0000313" key="3">
    <source>
        <dbReference type="EMBL" id="MFD0922820.1"/>
    </source>
</evidence>
<feature type="compositionally biased region" description="Pro residues" evidence="1">
    <location>
        <begin position="156"/>
        <end position="197"/>
    </location>
</feature>
<feature type="compositionally biased region" description="Low complexity" evidence="1">
    <location>
        <begin position="116"/>
        <end position="137"/>
    </location>
</feature>
<feature type="region of interest" description="Disordered" evidence="1">
    <location>
        <begin position="104"/>
        <end position="215"/>
    </location>
</feature>
<proteinExistence type="predicted"/>
<feature type="region of interest" description="Disordered" evidence="1">
    <location>
        <begin position="1"/>
        <end position="22"/>
    </location>
</feature>
<evidence type="ECO:0000256" key="1">
    <source>
        <dbReference type="SAM" id="MobiDB-lite"/>
    </source>
</evidence>
<keyword evidence="2" id="KW-1133">Transmembrane helix</keyword>
<keyword evidence="4" id="KW-1185">Reference proteome</keyword>
<organism evidence="3 4">
    <name type="scientific">Saccharopolyspora rosea</name>
    <dbReference type="NCBI Taxonomy" id="524884"/>
    <lineage>
        <taxon>Bacteria</taxon>
        <taxon>Bacillati</taxon>
        <taxon>Actinomycetota</taxon>
        <taxon>Actinomycetes</taxon>
        <taxon>Pseudonocardiales</taxon>
        <taxon>Pseudonocardiaceae</taxon>
        <taxon>Saccharopolyspora</taxon>
    </lineage>
</organism>
<dbReference type="RefSeq" id="WP_263253608.1">
    <property type="nucleotide sequence ID" value="NZ_BAABLT010000027.1"/>
</dbReference>
<reference evidence="4" key="1">
    <citation type="journal article" date="2019" name="Int. J. Syst. Evol. Microbiol.">
        <title>The Global Catalogue of Microorganisms (GCM) 10K type strain sequencing project: providing services to taxonomists for standard genome sequencing and annotation.</title>
        <authorList>
            <consortium name="The Broad Institute Genomics Platform"/>
            <consortium name="The Broad Institute Genome Sequencing Center for Infectious Disease"/>
            <person name="Wu L."/>
            <person name="Ma J."/>
        </authorList>
    </citation>
    <scope>NUCLEOTIDE SEQUENCE [LARGE SCALE GENOMIC DNA]</scope>
    <source>
        <strain evidence="4">CCUG 56401</strain>
    </source>
</reference>
<evidence type="ECO:0000313" key="4">
    <source>
        <dbReference type="Proteomes" id="UP001597018"/>
    </source>
</evidence>
<feature type="compositionally biased region" description="Basic residues" evidence="1">
    <location>
        <begin position="12"/>
        <end position="22"/>
    </location>
</feature>
<dbReference type="EMBL" id="JBHTIW010000025">
    <property type="protein sequence ID" value="MFD0922820.1"/>
    <property type="molecule type" value="Genomic_DNA"/>
</dbReference>
<evidence type="ECO:0000256" key="2">
    <source>
        <dbReference type="SAM" id="Phobius"/>
    </source>
</evidence>
<protein>
    <submittedName>
        <fullName evidence="3">Uncharacterized protein</fullName>
    </submittedName>
</protein>
<comment type="caution">
    <text evidence="3">The sequence shown here is derived from an EMBL/GenBank/DDBJ whole genome shotgun (WGS) entry which is preliminary data.</text>
</comment>
<gene>
    <name evidence="3" type="ORF">ACFQ16_23990</name>
</gene>
<keyword evidence="2" id="KW-0472">Membrane</keyword>
<keyword evidence="2" id="KW-0812">Transmembrane</keyword>
<feature type="transmembrane region" description="Helical" evidence="2">
    <location>
        <begin position="35"/>
        <end position="54"/>
    </location>
</feature>
<dbReference type="Proteomes" id="UP001597018">
    <property type="component" value="Unassembled WGS sequence"/>
</dbReference>
<name>A0ABW3G194_9PSEU</name>